<dbReference type="Proteomes" id="UP000778578">
    <property type="component" value="Unassembled WGS sequence"/>
</dbReference>
<evidence type="ECO:0000313" key="3">
    <source>
        <dbReference type="EMBL" id="MBY8877985.1"/>
    </source>
</evidence>
<feature type="region of interest" description="Disordered" evidence="2">
    <location>
        <begin position="34"/>
        <end position="104"/>
    </location>
</feature>
<evidence type="ECO:0000256" key="1">
    <source>
        <dbReference type="ARBA" id="ARBA00022801"/>
    </source>
</evidence>
<name>A0ABS7Q4B0_9ACTN</name>
<organism evidence="3 4">
    <name type="scientific">Actinacidiphila acidipaludis</name>
    <dbReference type="NCBI Taxonomy" id="2873382"/>
    <lineage>
        <taxon>Bacteria</taxon>
        <taxon>Bacillati</taxon>
        <taxon>Actinomycetota</taxon>
        <taxon>Actinomycetes</taxon>
        <taxon>Kitasatosporales</taxon>
        <taxon>Streptomycetaceae</taxon>
        <taxon>Actinacidiphila</taxon>
    </lineage>
</organism>
<dbReference type="InterPro" id="IPR042001">
    <property type="entry name" value="Sortase_F"/>
</dbReference>
<evidence type="ECO:0000256" key="2">
    <source>
        <dbReference type="SAM" id="MobiDB-lite"/>
    </source>
</evidence>
<dbReference type="CDD" id="cd05829">
    <property type="entry name" value="Sortase_F"/>
    <property type="match status" value="1"/>
</dbReference>
<gene>
    <name evidence="3" type="ORF">K7862_10130</name>
</gene>
<dbReference type="EMBL" id="JAINZZ010000008">
    <property type="protein sequence ID" value="MBY8877985.1"/>
    <property type="molecule type" value="Genomic_DNA"/>
</dbReference>
<keyword evidence="4" id="KW-1185">Reference proteome</keyword>
<dbReference type="Pfam" id="PF04203">
    <property type="entry name" value="Sortase"/>
    <property type="match status" value="1"/>
</dbReference>
<keyword evidence="1" id="KW-0378">Hydrolase</keyword>
<dbReference type="NCBIfam" id="NF033748">
    <property type="entry name" value="class_F_sortase"/>
    <property type="match status" value="1"/>
</dbReference>
<dbReference type="InterPro" id="IPR005754">
    <property type="entry name" value="Sortase"/>
</dbReference>
<feature type="compositionally biased region" description="Low complexity" evidence="2">
    <location>
        <begin position="62"/>
        <end position="97"/>
    </location>
</feature>
<proteinExistence type="predicted"/>
<reference evidence="3 4" key="1">
    <citation type="submission" date="2021-08" db="EMBL/GenBank/DDBJ databases">
        <title>WGS of actinomycetes from Thailand.</title>
        <authorList>
            <person name="Thawai C."/>
        </authorList>
    </citation>
    <scope>NUCLEOTIDE SEQUENCE [LARGE SCALE GENOMIC DNA]</scope>
    <source>
        <strain evidence="3 4">PLK6-54</strain>
    </source>
</reference>
<dbReference type="Gene3D" id="2.40.260.10">
    <property type="entry name" value="Sortase"/>
    <property type="match status" value="1"/>
</dbReference>
<dbReference type="SUPFAM" id="SSF63817">
    <property type="entry name" value="Sortase"/>
    <property type="match status" value="1"/>
</dbReference>
<dbReference type="RefSeq" id="WP_222962124.1">
    <property type="nucleotide sequence ID" value="NZ_JAINZZ010000008.1"/>
</dbReference>
<comment type="caution">
    <text evidence="3">The sequence shown here is derived from an EMBL/GenBank/DDBJ whole genome shotgun (WGS) entry which is preliminary data.</text>
</comment>
<sequence>MRHHRPLTRAAVTLATVIALGAGGWTIADGLRSRTPPAPSAADALPVTPSSLRPAATPPNSVTPGPVPSAVSAPPNSAAPPTRTATGTSATTPTQSAVAMPSSPPVRIRIPRLGVDSPVMRLDADAAGHLAVPPQSDANMVGWYEGGPSPGSAGNAIMDGHVDTRRGPAVFYGLGALHKGAAVLVTRADRTVAEFTVYAVEVYAKSAFPDQRVYGPTRDPELRLLTCGGVYTKATGYQANVVVYARLLTGRQP</sequence>
<accession>A0ABS7Q4B0</accession>
<protein>
    <submittedName>
        <fullName evidence="3">Class F sortase</fullName>
    </submittedName>
</protein>
<dbReference type="InterPro" id="IPR023365">
    <property type="entry name" value="Sortase_dom-sf"/>
</dbReference>
<evidence type="ECO:0000313" key="4">
    <source>
        <dbReference type="Proteomes" id="UP000778578"/>
    </source>
</evidence>